<feature type="transmembrane region" description="Helical" evidence="12">
    <location>
        <begin position="1121"/>
        <end position="1138"/>
    </location>
</feature>
<feature type="transmembrane region" description="Helical" evidence="12">
    <location>
        <begin position="1150"/>
        <end position="1171"/>
    </location>
</feature>
<feature type="region of interest" description="Disordered" evidence="11">
    <location>
        <begin position="1"/>
        <end position="62"/>
    </location>
</feature>
<dbReference type="STRING" id="158607.A0A2P5I3B7"/>
<keyword evidence="9 12" id="KW-0472">Membrane</keyword>
<comment type="similarity">
    <text evidence="2">Belongs to the ABC transporter superfamily. ABCG family. PDR (TC 3.A.1.205) subfamily.</text>
</comment>
<comment type="caution">
    <text evidence="14">The sequence shown here is derived from an EMBL/GenBank/DDBJ whole genome shotgun (WGS) entry which is preliminary data.</text>
</comment>
<dbReference type="Gene3D" id="3.40.50.300">
    <property type="entry name" value="P-loop containing nucleotide triphosphate hydrolases"/>
    <property type="match status" value="2"/>
</dbReference>
<keyword evidence="5 12" id="KW-0812">Transmembrane</keyword>
<comment type="subcellular location">
    <subcellularLocation>
        <location evidence="1">Cell membrane</location>
        <topology evidence="1">Multi-pass membrane protein</topology>
    </subcellularLocation>
</comment>
<feature type="transmembrane region" description="Helical" evidence="12">
    <location>
        <begin position="1257"/>
        <end position="1280"/>
    </location>
</feature>
<keyword evidence="6" id="KW-0547">Nucleotide-binding</keyword>
<dbReference type="Proteomes" id="UP000094444">
    <property type="component" value="Unassembled WGS sequence"/>
</dbReference>
<feature type="compositionally biased region" description="Basic and acidic residues" evidence="11">
    <location>
        <begin position="29"/>
        <end position="59"/>
    </location>
</feature>
<dbReference type="SMART" id="SM00382">
    <property type="entry name" value="AAA"/>
    <property type="match status" value="2"/>
</dbReference>
<feature type="compositionally biased region" description="Polar residues" evidence="11">
    <location>
        <begin position="1"/>
        <end position="10"/>
    </location>
</feature>
<dbReference type="FunFam" id="3.40.50.300:FF:000054">
    <property type="entry name" value="ABC multidrug transporter atrF"/>
    <property type="match status" value="1"/>
</dbReference>
<dbReference type="CDD" id="cd03233">
    <property type="entry name" value="ABCG_PDR_domain1"/>
    <property type="match status" value="1"/>
</dbReference>
<gene>
    <name evidence="14" type="ORF">DHEL01_v204598</name>
</gene>
<evidence type="ECO:0000256" key="5">
    <source>
        <dbReference type="ARBA" id="ARBA00022692"/>
    </source>
</evidence>
<dbReference type="InterPro" id="IPR003439">
    <property type="entry name" value="ABC_transporter-like_ATP-bd"/>
</dbReference>
<keyword evidence="10" id="KW-0325">Glycoprotein</keyword>
<evidence type="ECO:0000256" key="9">
    <source>
        <dbReference type="ARBA" id="ARBA00023136"/>
    </source>
</evidence>
<dbReference type="InterPro" id="IPR034003">
    <property type="entry name" value="ABCG_PDR_2"/>
</dbReference>
<evidence type="ECO:0000256" key="3">
    <source>
        <dbReference type="ARBA" id="ARBA00022448"/>
    </source>
</evidence>
<dbReference type="InParanoid" id="A0A2P5I3B7"/>
<evidence type="ECO:0000256" key="10">
    <source>
        <dbReference type="ARBA" id="ARBA00023180"/>
    </source>
</evidence>
<evidence type="ECO:0000256" key="1">
    <source>
        <dbReference type="ARBA" id="ARBA00004651"/>
    </source>
</evidence>
<organism evidence="14 15">
    <name type="scientific">Diaporthe helianthi</name>
    <dbReference type="NCBI Taxonomy" id="158607"/>
    <lineage>
        <taxon>Eukaryota</taxon>
        <taxon>Fungi</taxon>
        <taxon>Dikarya</taxon>
        <taxon>Ascomycota</taxon>
        <taxon>Pezizomycotina</taxon>
        <taxon>Sordariomycetes</taxon>
        <taxon>Sordariomycetidae</taxon>
        <taxon>Diaporthales</taxon>
        <taxon>Diaporthaceae</taxon>
        <taxon>Diaporthe</taxon>
    </lineage>
</organism>
<feature type="region of interest" description="Disordered" evidence="11">
    <location>
        <begin position="750"/>
        <end position="772"/>
    </location>
</feature>
<dbReference type="PROSITE" id="PS50893">
    <property type="entry name" value="ABC_TRANSPORTER_2"/>
    <property type="match status" value="2"/>
</dbReference>
<evidence type="ECO:0000256" key="11">
    <source>
        <dbReference type="SAM" id="MobiDB-lite"/>
    </source>
</evidence>
<feature type="domain" description="ABC transporter" evidence="13">
    <location>
        <begin position="775"/>
        <end position="1024"/>
    </location>
</feature>
<evidence type="ECO:0000256" key="7">
    <source>
        <dbReference type="ARBA" id="ARBA00022840"/>
    </source>
</evidence>
<dbReference type="InterPro" id="IPR013525">
    <property type="entry name" value="ABC2_TM"/>
</dbReference>
<accession>A0A2P5I3B7</accession>
<dbReference type="GO" id="GO:0016887">
    <property type="term" value="F:ATP hydrolysis activity"/>
    <property type="evidence" value="ECO:0007669"/>
    <property type="project" value="InterPro"/>
</dbReference>
<feature type="transmembrane region" description="Helical" evidence="12">
    <location>
        <begin position="593"/>
        <end position="610"/>
    </location>
</feature>
<dbReference type="GO" id="GO:0005524">
    <property type="term" value="F:ATP binding"/>
    <property type="evidence" value="ECO:0007669"/>
    <property type="project" value="UniProtKB-KW"/>
</dbReference>
<name>A0A2P5I3B7_DIAHE</name>
<dbReference type="Pfam" id="PF00005">
    <property type="entry name" value="ABC_tran"/>
    <property type="match status" value="2"/>
</dbReference>
<dbReference type="InterPro" id="IPR043926">
    <property type="entry name" value="ABCG_dom"/>
</dbReference>
<evidence type="ECO:0000256" key="4">
    <source>
        <dbReference type="ARBA" id="ARBA00022475"/>
    </source>
</evidence>
<proteinExistence type="inferred from homology"/>
<keyword evidence="15" id="KW-1185">Reference proteome</keyword>
<feature type="transmembrane region" description="Helical" evidence="12">
    <location>
        <begin position="696"/>
        <end position="717"/>
    </location>
</feature>
<feature type="transmembrane region" description="Helical" evidence="12">
    <location>
        <begin position="1230"/>
        <end position="1250"/>
    </location>
</feature>
<feature type="domain" description="ABC transporter" evidence="13">
    <location>
        <begin position="88"/>
        <end position="338"/>
    </location>
</feature>
<reference evidence="14" key="1">
    <citation type="submission" date="2017-09" db="EMBL/GenBank/DDBJ databases">
        <title>Polyketide synthases of a Diaporthe helianthi virulent isolate.</title>
        <authorList>
            <person name="Baroncelli R."/>
        </authorList>
    </citation>
    <scope>NUCLEOTIDE SEQUENCE [LARGE SCALE GENOMIC DNA]</scope>
    <source>
        <strain evidence="14">7/96</strain>
    </source>
</reference>
<evidence type="ECO:0000313" key="14">
    <source>
        <dbReference type="EMBL" id="POS76999.1"/>
    </source>
</evidence>
<dbReference type="Pfam" id="PF19055">
    <property type="entry name" value="ABC2_membrane_7"/>
    <property type="match status" value="1"/>
</dbReference>
<evidence type="ECO:0000256" key="2">
    <source>
        <dbReference type="ARBA" id="ARBA00006012"/>
    </source>
</evidence>
<evidence type="ECO:0000256" key="6">
    <source>
        <dbReference type="ARBA" id="ARBA00022741"/>
    </source>
</evidence>
<dbReference type="Pfam" id="PF06422">
    <property type="entry name" value="PDR_CDR"/>
    <property type="match status" value="1"/>
</dbReference>
<dbReference type="CDD" id="cd03232">
    <property type="entry name" value="ABCG_PDR_domain2"/>
    <property type="match status" value="1"/>
</dbReference>
<evidence type="ECO:0000259" key="13">
    <source>
        <dbReference type="PROSITE" id="PS50893"/>
    </source>
</evidence>
<keyword evidence="7" id="KW-0067">ATP-binding</keyword>
<evidence type="ECO:0000313" key="15">
    <source>
        <dbReference type="Proteomes" id="UP000094444"/>
    </source>
</evidence>
<dbReference type="SUPFAM" id="SSF52540">
    <property type="entry name" value="P-loop containing nucleoside triphosphate hydrolases"/>
    <property type="match status" value="2"/>
</dbReference>
<dbReference type="FunFam" id="3.40.50.300:FF:001465">
    <property type="entry name" value="ABC multidrug transporter (Eurofung)"/>
    <property type="match status" value="1"/>
</dbReference>
<dbReference type="EMBL" id="MAVT02000310">
    <property type="protein sequence ID" value="POS76999.1"/>
    <property type="molecule type" value="Genomic_DNA"/>
</dbReference>
<dbReference type="InterPro" id="IPR029481">
    <property type="entry name" value="ABC_trans_N"/>
</dbReference>
<dbReference type="InterPro" id="IPR017871">
    <property type="entry name" value="ABC_transporter-like_CS"/>
</dbReference>
<feature type="transmembrane region" description="Helical" evidence="12">
    <location>
        <begin position="477"/>
        <end position="496"/>
    </location>
</feature>
<evidence type="ECO:0000256" key="8">
    <source>
        <dbReference type="ARBA" id="ARBA00022989"/>
    </source>
</evidence>
<dbReference type="Pfam" id="PF01061">
    <property type="entry name" value="ABC2_membrane"/>
    <property type="match status" value="2"/>
</dbReference>
<dbReference type="PANTHER" id="PTHR19241">
    <property type="entry name" value="ATP-BINDING CASSETTE TRANSPORTER"/>
    <property type="match status" value="1"/>
</dbReference>
<evidence type="ECO:0000256" key="12">
    <source>
        <dbReference type="SAM" id="Phobius"/>
    </source>
</evidence>
<feature type="transmembrane region" description="Helical" evidence="12">
    <location>
        <begin position="1380"/>
        <end position="1402"/>
    </location>
</feature>
<sequence>MADRWSTTDIESVVGGGEQPNGSETDTEVMEKIPTRAREPWHMTEEVHRRNKSDEESGQKPRKLGVTWQNLTVKGISSNASFNENVVSQFYPFHRDGKSKPLKTIIDNSSGCVKPGEMLLVLGRPGSGCTTLLSVLSNNRLGYEEITGNVSFGSMTAEEAKSYRGQIIMNTEEEIFYPTLTVEETIKFAARNKVPNHLPPGMTRQQYVQDNKDFLLRLAGISHTSHTKVGDAYTRGVSGGERKRVSILECLTTQASVFCWDNSTRGLDASTALEWIKAMRVMTDVLGLTTIITLYQAGNGIFEHFDKVLVLDEGKQIYYGPRQDAVPFMEGLGFLRESGSNSGDFLTGVTVPTERQIAPGFEQSFPRSADEVLAAYDRSSFKPKMLEECLAYPSSQEAVDNTNLFKESVAHEKHRGVSASSPVTASFPTQVWAAVIRQYQIMLGDKSTLMLQQAATLVQALINGSLFYAAPDNSAGLFLKGGALFFSILYHALIALSKVTDSFTGRPILAKHRSFALYKPAAVVIAEILSDFPVLLLQVTHFGIVMYFMIGLKTSAEAFFTYWFTCFVSAMSMTALFRLIGAGFPTFDAASKASGLVLVAFFGYMGYMIIKPEMHPWLSWIFWINPMAYGFEALLGNEFHGQEIPCVGPYLIPNGPGYSAGEGGQACAGVSGARVGASSLTGDEYLWSLEFSHDHVWRNIGIVIAWWVFFVALTIFFTSRWKLRGEGGRSLLIPREKANRAKHVLQLADEEASQASEKPVSKTPNSDTSTGPDLIRNKSIFTWRNLTYTVKTPDGDRVLLNDVQGYVKPGMLGALMGSSGAGKTTLLDVLAQRKTEGTIHGSVLVDGRPIPVSFQRSAGYVEQLDIHEPLATVREALEFSARLRQSRDTPESEKLRYVDTIVDLLELHDIEHTLVGRPGAGLSVEQRKRLTIGVELVAKPSVLIFLDEPTSGLDGQAAYNTVRFLRKLAEAGQAVLVTIHQPSAQLFAQFDTLLLLAAGGRTVYFGDIGDNAKTIKEYFARNGEPCPAEANPAEHMIDVVTGGGRQRAAGRDWHQTWLQSPEHEKLCRELDGMIEEAASRDSNTLDDGNEFAASMWTQIRLVTHRMNVSLFRNTEYVTNKFVLHVSLALLNGFTYWKIGDRLTDLQLNLFTIFQFIFVAPGVIAQLQPLFLERRDLYEAREKKSKMYHWAPFVTGLIVSEFPYLVICAFLYFVCWYFTAGLPSSAEHAGSVFFVTIFYEFLYTGIGQMIAAYTPNAVFASLINPLVVTTLVAFCGVMVPYSQIEPFWRYWLYYIDPYNYLMSSLLVFTTWDKPVQCTARELSIFDPPTNQTCGEYLAAYQQGMGTGTNLLNPDATSRCEVCQYTTGADYLRTLNLDAESYGWRNAGIVVAFVAGCYAMVYLMMKLRTKATKKAEN</sequence>
<dbReference type="GO" id="GO:0005886">
    <property type="term" value="C:plasma membrane"/>
    <property type="evidence" value="ECO:0007669"/>
    <property type="project" value="UniProtKB-SubCell"/>
</dbReference>
<keyword evidence="8 12" id="KW-1133">Transmembrane helix</keyword>
<dbReference type="InterPro" id="IPR034001">
    <property type="entry name" value="ABCG_PDR_1"/>
</dbReference>
<dbReference type="PROSITE" id="PS00211">
    <property type="entry name" value="ABC_TRANSPORTER_1"/>
    <property type="match status" value="1"/>
</dbReference>
<feature type="compositionally biased region" description="Polar residues" evidence="11">
    <location>
        <begin position="762"/>
        <end position="771"/>
    </location>
</feature>
<protein>
    <submittedName>
        <fullName evidence="14">ATPase</fullName>
    </submittedName>
</protein>
<dbReference type="GO" id="GO:0140359">
    <property type="term" value="F:ABC-type transporter activity"/>
    <property type="evidence" value="ECO:0007669"/>
    <property type="project" value="InterPro"/>
</dbReference>
<dbReference type="InterPro" id="IPR027417">
    <property type="entry name" value="P-loop_NTPase"/>
</dbReference>
<feature type="transmembrane region" description="Helical" evidence="12">
    <location>
        <begin position="1192"/>
        <end position="1218"/>
    </location>
</feature>
<dbReference type="InterPro" id="IPR010929">
    <property type="entry name" value="PDR_CDR_ABC"/>
</dbReference>
<feature type="transmembrane region" description="Helical" evidence="12">
    <location>
        <begin position="562"/>
        <end position="581"/>
    </location>
</feature>
<dbReference type="InterPro" id="IPR003593">
    <property type="entry name" value="AAA+_ATPase"/>
</dbReference>
<dbReference type="Pfam" id="PF14510">
    <property type="entry name" value="ABC_trans_N"/>
    <property type="match status" value="1"/>
</dbReference>
<dbReference type="OrthoDB" id="245989at2759"/>
<keyword evidence="4" id="KW-1003">Cell membrane</keyword>
<keyword evidence="3" id="KW-0813">Transport</keyword>
<feature type="transmembrane region" description="Helical" evidence="12">
    <location>
        <begin position="517"/>
        <end position="550"/>
    </location>
</feature>